<dbReference type="PANTHER" id="PTHR22911:SF137">
    <property type="entry name" value="SOLUTE CARRIER FAMILY 35 MEMBER G2-RELATED"/>
    <property type="match status" value="1"/>
</dbReference>
<keyword evidence="1" id="KW-1133">Transmembrane helix</keyword>
<comment type="caution">
    <text evidence="3">The sequence shown here is derived from an EMBL/GenBank/DDBJ whole genome shotgun (WGS) entry which is preliminary data.</text>
</comment>
<feature type="transmembrane region" description="Helical" evidence="1">
    <location>
        <begin position="281"/>
        <end position="299"/>
    </location>
</feature>
<reference evidence="3" key="1">
    <citation type="submission" date="2019-08" db="EMBL/GenBank/DDBJ databases">
        <authorList>
            <person name="Kucharzyk K."/>
            <person name="Murdoch R.W."/>
            <person name="Higgins S."/>
            <person name="Loffler F."/>
        </authorList>
    </citation>
    <scope>NUCLEOTIDE SEQUENCE</scope>
</reference>
<evidence type="ECO:0000256" key="1">
    <source>
        <dbReference type="SAM" id="Phobius"/>
    </source>
</evidence>
<feature type="transmembrane region" description="Helical" evidence="1">
    <location>
        <begin position="65"/>
        <end position="91"/>
    </location>
</feature>
<feature type="transmembrane region" description="Helical" evidence="1">
    <location>
        <begin position="255"/>
        <end position="275"/>
    </location>
</feature>
<feature type="transmembrane region" description="Helical" evidence="1">
    <location>
        <begin position="97"/>
        <end position="117"/>
    </location>
</feature>
<dbReference type="EMBL" id="VSSQ01000030">
    <property type="protein sequence ID" value="MPL65972.1"/>
    <property type="molecule type" value="Genomic_DNA"/>
</dbReference>
<evidence type="ECO:0000259" key="2">
    <source>
        <dbReference type="Pfam" id="PF00892"/>
    </source>
</evidence>
<feature type="domain" description="EamA" evidence="2">
    <location>
        <begin position="159"/>
        <end position="298"/>
    </location>
</feature>
<feature type="transmembrane region" description="Helical" evidence="1">
    <location>
        <begin position="33"/>
        <end position="53"/>
    </location>
</feature>
<dbReference type="InterPro" id="IPR037185">
    <property type="entry name" value="EmrE-like"/>
</dbReference>
<dbReference type="AlphaFoldDB" id="A0A644TI72"/>
<feature type="transmembrane region" description="Helical" evidence="1">
    <location>
        <begin position="161"/>
        <end position="181"/>
    </location>
</feature>
<protein>
    <recommendedName>
        <fullName evidence="2">EamA domain-containing protein</fullName>
    </recommendedName>
</protein>
<gene>
    <name evidence="3" type="ORF">SDC9_11637</name>
</gene>
<feature type="domain" description="EamA" evidence="2">
    <location>
        <begin position="4"/>
        <end position="140"/>
    </location>
</feature>
<proteinExistence type="predicted"/>
<feature type="transmembrane region" description="Helical" evidence="1">
    <location>
        <begin position="124"/>
        <end position="141"/>
    </location>
</feature>
<organism evidence="3">
    <name type="scientific">bioreactor metagenome</name>
    <dbReference type="NCBI Taxonomy" id="1076179"/>
    <lineage>
        <taxon>unclassified sequences</taxon>
        <taxon>metagenomes</taxon>
        <taxon>ecological metagenomes</taxon>
    </lineage>
</organism>
<sequence length="300" mass="32226">MEKLGALAAFATALCWSISPIFFESASRKVGALAVNFWKVIFAFFLLLLAGLITRGMPFPLDAPLGTWFYLLVSGLIGFVISDFFLFNAYILVGSRVAVVFQALTPLFTATFALIFLGERMLPSRLLGMLVVVTGILIVVSSRRRTTVPEQGKRQESTKGYVYSLLASLFQAAGLIFSKIGVKNYDVISGSQIRIVAAIVGLAAQTLILGQHRAVFVQTPKERLAFRNIAAGAVFGPFLGVSFSLLAVRYTQAGTASTLMALTPVLIIPPTIFILKQKVTASEFIGAAVAVGGAALFFLL</sequence>
<feature type="transmembrane region" description="Helical" evidence="1">
    <location>
        <begin position="229"/>
        <end position="248"/>
    </location>
</feature>
<name>A0A644TI72_9ZZZZ</name>
<dbReference type="Pfam" id="PF00892">
    <property type="entry name" value="EamA"/>
    <property type="match status" value="2"/>
</dbReference>
<dbReference type="SUPFAM" id="SSF103481">
    <property type="entry name" value="Multidrug resistance efflux transporter EmrE"/>
    <property type="match status" value="2"/>
</dbReference>
<keyword evidence="1" id="KW-0812">Transmembrane</keyword>
<feature type="transmembrane region" description="Helical" evidence="1">
    <location>
        <begin position="193"/>
        <end position="209"/>
    </location>
</feature>
<accession>A0A644TI72</accession>
<dbReference type="GO" id="GO:0016020">
    <property type="term" value="C:membrane"/>
    <property type="evidence" value="ECO:0007669"/>
    <property type="project" value="InterPro"/>
</dbReference>
<dbReference type="PANTHER" id="PTHR22911">
    <property type="entry name" value="ACYL-MALONYL CONDENSING ENZYME-RELATED"/>
    <property type="match status" value="1"/>
</dbReference>
<dbReference type="InterPro" id="IPR000620">
    <property type="entry name" value="EamA_dom"/>
</dbReference>
<keyword evidence="1" id="KW-0472">Membrane</keyword>
<evidence type="ECO:0000313" key="3">
    <source>
        <dbReference type="EMBL" id="MPL65972.1"/>
    </source>
</evidence>